<dbReference type="SUPFAM" id="SSF54909">
    <property type="entry name" value="Dimeric alpha+beta barrel"/>
    <property type="match status" value="2"/>
</dbReference>
<evidence type="ECO:0000313" key="4">
    <source>
        <dbReference type="Proteomes" id="UP000070960"/>
    </source>
</evidence>
<evidence type="ECO:0000313" key="3">
    <source>
        <dbReference type="EMBL" id="CYV42196.1"/>
    </source>
</evidence>
<dbReference type="RefSeq" id="WP_029170871.1">
    <property type="nucleotide sequence ID" value="NZ_CECW01000059.1"/>
</dbReference>
<dbReference type="EMBL" id="FIIE01000001">
    <property type="protein sequence ID" value="CYV42196.1"/>
    <property type="molecule type" value="Genomic_DNA"/>
</dbReference>
<dbReference type="EMBL" id="FIHG01000009">
    <property type="protein sequence ID" value="CYV06246.1"/>
    <property type="molecule type" value="Genomic_DNA"/>
</dbReference>
<dbReference type="PROSITE" id="PS51725">
    <property type="entry name" value="ABM"/>
    <property type="match status" value="2"/>
</dbReference>
<dbReference type="InterPro" id="IPR011008">
    <property type="entry name" value="Dimeric_a/b-barrel"/>
</dbReference>
<feature type="domain" description="ABM" evidence="1">
    <location>
        <begin position="5"/>
        <end position="94"/>
    </location>
</feature>
<dbReference type="Proteomes" id="UP000073200">
    <property type="component" value="Unassembled WGS sequence"/>
</dbReference>
<evidence type="ECO:0000313" key="2">
    <source>
        <dbReference type="EMBL" id="CYV06246.1"/>
    </source>
</evidence>
<dbReference type="InterPro" id="IPR050744">
    <property type="entry name" value="AI-2_Isomerase_LsrG"/>
</dbReference>
<protein>
    <submittedName>
        <fullName evidence="3">Antibiotic biosynthesis monooxygenase</fullName>
    </submittedName>
</protein>
<evidence type="ECO:0000313" key="5">
    <source>
        <dbReference type="Proteomes" id="UP000073200"/>
    </source>
</evidence>
<dbReference type="Gene3D" id="3.30.70.100">
    <property type="match status" value="1"/>
</dbReference>
<dbReference type="PANTHER" id="PTHR33336:SF3">
    <property type="entry name" value="ABM DOMAIN-CONTAINING PROTEIN"/>
    <property type="match status" value="1"/>
</dbReference>
<gene>
    <name evidence="2" type="ORF">ERS132421_01645</name>
    <name evidence="3" type="ORF">ERS132442_00224</name>
</gene>
<name>A0A0Z8IV24_STRSU</name>
<accession>A0A0Z8IV24</accession>
<keyword evidence="3" id="KW-0560">Oxidoreductase</keyword>
<reference evidence="4 5" key="1">
    <citation type="submission" date="2016-02" db="EMBL/GenBank/DDBJ databases">
        <authorList>
            <consortium name="Pathogen Informatics"/>
        </authorList>
    </citation>
    <scope>NUCLEOTIDE SEQUENCE [LARGE SCALE GENOMIC DNA]</scope>
    <source>
        <strain evidence="2 5">LSS59</strain>
        <strain evidence="3 4">LSS80</strain>
    </source>
</reference>
<organism evidence="3 4">
    <name type="scientific">Streptococcus suis</name>
    <dbReference type="NCBI Taxonomy" id="1307"/>
    <lineage>
        <taxon>Bacteria</taxon>
        <taxon>Bacillati</taxon>
        <taxon>Bacillota</taxon>
        <taxon>Bacilli</taxon>
        <taxon>Lactobacillales</taxon>
        <taxon>Streptococcaceae</taxon>
        <taxon>Streptococcus</taxon>
    </lineage>
</organism>
<dbReference type="PANTHER" id="PTHR33336">
    <property type="entry name" value="QUINOL MONOOXYGENASE YGIN-RELATED"/>
    <property type="match status" value="1"/>
</dbReference>
<evidence type="ECO:0000259" key="1">
    <source>
        <dbReference type="PROSITE" id="PS51725"/>
    </source>
</evidence>
<dbReference type="AlphaFoldDB" id="A0A0Z8IV24"/>
<dbReference type="GO" id="GO:0004497">
    <property type="term" value="F:monooxygenase activity"/>
    <property type="evidence" value="ECO:0007669"/>
    <property type="project" value="UniProtKB-KW"/>
</dbReference>
<dbReference type="Proteomes" id="UP000070960">
    <property type="component" value="Unassembled WGS sequence"/>
</dbReference>
<feature type="domain" description="ABM" evidence="1">
    <location>
        <begin position="115"/>
        <end position="204"/>
    </location>
</feature>
<proteinExistence type="predicted"/>
<dbReference type="Pfam" id="PF03992">
    <property type="entry name" value="ABM"/>
    <property type="match status" value="2"/>
</dbReference>
<keyword evidence="3" id="KW-0503">Monooxygenase</keyword>
<dbReference type="InterPro" id="IPR007138">
    <property type="entry name" value="ABM_dom"/>
</dbReference>
<sequence length="219" mass="25335">MSKPVVHLFHLGVDEKNRDSFYQVGMENFQTSYEEEAGTLAMYASSLKENPLEYKVFEVYADEVAYQSHRTSLHYQSYVEQVGSKLTKREVYEVEALFLEEKLPSGVWLGAEKYFLKFAQIQVEAGSEKAFERSVLLNMQTSIKEEVGVLAMYAVKDSQQSNRYYFYEVYASAKAYEDHRLTPHFQRYISETQDLVEEKNLQDLENSIAISKGQLAFSS</sequence>